<feature type="region of interest" description="Disordered" evidence="1">
    <location>
        <begin position="102"/>
        <end position="121"/>
    </location>
</feature>
<dbReference type="Pfam" id="PF14223">
    <property type="entry name" value="Retrotran_gag_2"/>
    <property type="match status" value="1"/>
</dbReference>
<dbReference type="EMBL" id="JAVXUP010000276">
    <property type="protein sequence ID" value="KAK3032244.1"/>
    <property type="molecule type" value="Genomic_DNA"/>
</dbReference>
<gene>
    <name evidence="4" type="ORF">RJ639_035537</name>
</gene>
<evidence type="ECO:0008006" key="6">
    <source>
        <dbReference type="Google" id="ProtNLM"/>
    </source>
</evidence>
<evidence type="ECO:0000313" key="4">
    <source>
        <dbReference type="EMBL" id="KAK3032244.1"/>
    </source>
</evidence>
<name>A0AA88WSE2_9ASTE</name>
<feature type="compositionally biased region" description="Acidic residues" evidence="1">
    <location>
        <begin position="103"/>
        <end position="121"/>
    </location>
</feature>
<dbReference type="AlphaFoldDB" id="A0AA88WSE2"/>
<feature type="domain" description="GAG-pre-integrase" evidence="2">
    <location>
        <begin position="293"/>
        <end position="333"/>
    </location>
</feature>
<evidence type="ECO:0000259" key="3">
    <source>
        <dbReference type="Pfam" id="PF22936"/>
    </source>
</evidence>
<feature type="domain" description="Retrovirus-related Pol polyprotein from transposon TNT 1-94-like beta-barrel" evidence="3">
    <location>
        <begin position="174"/>
        <end position="248"/>
    </location>
</feature>
<dbReference type="InterPro" id="IPR054722">
    <property type="entry name" value="PolX-like_BBD"/>
</dbReference>
<proteinExistence type="predicted"/>
<dbReference type="Pfam" id="PF13976">
    <property type="entry name" value="gag_pre-integrs"/>
    <property type="match status" value="1"/>
</dbReference>
<protein>
    <recommendedName>
        <fullName evidence="6">GAG-pre-integrase domain-containing protein</fullName>
    </recommendedName>
</protein>
<sequence>MAEAVDEDEAGGRGSMGLWDLVENGYTEPESVESLSAAQKKQLEEVRQRDANALSTIQRGLVKSIFPRIIRATKANEAWDILEDEYHGDAKKKEEAIKPQEVSFEEDLQGEEEEMEMKEEDLEKEGEEAKIILIEMLMVIQGSVTFVKRTIIWQKIIGSKESQDVIIVVDLGIGYSNHMAANKNVFLDMDNTFKSHVKLGNGVLVEAKGKGTIGVQTNYGSRFIRDVLLVPELDQNLLSVGQLWEHGYKLDFLGDGCIIYDNGKPRKVVKKIKMQSNRSFPFTLKYMKSIALKVEIKDESWLWHRRLGHLNFQGLKLLSQKGMVQGLPTIEDKHDDCAVKFANGPPLGISPVNLLEDKFKYVRCESACRDLGIAPDRLFWDRSKESSVIKSPNDSGKDPENEFAERFREVRLSKAPIVIGMSPDISFQEKSMLPKSFSALRFGPKVPLIEFDDRFKNNRSSRLQRPIGIELNIFALRDNTFKLMRFPMQPGIDPESLLLWISISPKFFKRQISSGMDPSTSLPSRYNLCSISIPPIVDGIVPLSLLFVSSR</sequence>
<evidence type="ECO:0000259" key="2">
    <source>
        <dbReference type="Pfam" id="PF13976"/>
    </source>
</evidence>
<accession>A0AA88WSE2</accession>
<organism evidence="4 5">
    <name type="scientific">Escallonia herrerae</name>
    <dbReference type="NCBI Taxonomy" id="1293975"/>
    <lineage>
        <taxon>Eukaryota</taxon>
        <taxon>Viridiplantae</taxon>
        <taxon>Streptophyta</taxon>
        <taxon>Embryophyta</taxon>
        <taxon>Tracheophyta</taxon>
        <taxon>Spermatophyta</taxon>
        <taxon>Magnoliopsida</taxon>
        <taxon>eudicotyledons</taxon>
        <taxon>Gunneridae</taxon>
        <taxon>Pentapetalae</taxon>
        <taxon>asterids</taxon>
        <taxon>campanulids</taxon>
        <taxon>Escalloniales</taxon>
        <taxon>Escalloniaceae</taxon>
        <taxon>Escallonia</taxon>
    </lineage>
</organism>
<feature type="region of interest" description="Disordered" evidence="1">
    <location>
        <begin position="1"/>
        <end position="34"/>
    </location>
</feature>
<dbReference type="Proteomes" id="UP001188597">
    <property type="component" value="Unassembled WGS sequence"/>
</dbReference>
<reference evidence="4" key="1">
    <citation type="submission" date="2022-12" db="EMBL/GenBank/DDBJ databases">
        <title>Draft genome assemblies for two species of Escallonia (Escalloniales).</title>
        <authorList>
            <person name="Chanderbali A."/>
            <person name="Dervinis C."/>
            <person name="Anghel I."/>
            <person name="Soltis D."/>
            <person name="Soltis P."/>
            <person name="Zapata F."/>
        </authorList>
    </citation>
    <scope>NUCLEOTIDE SEQUENCE</scope>
    <source>
        <strain evidence="4">UCBG64.0493</strain>
        <tissue evidence="4">Leaf</tissue>
    </source>
</reference>
<keyword evidence="5" id="KW-1185">Reference proteome</keyword>
<evidence type="ECO:0000256" key="1">
    <source>
        <dbReference type="SAM" id="MobiDB-lite"/>
    </source>
</evidence>
<comment type="caution">
    <text evidence="4">The sequence shown here is derived from an EMBL/GenBank/DDBJ whole genome shotgun (WGS) entry which is preliminary data.</text>
</comment>
<dbReference type="Pfam" id="PF22936">
    <property type="entry name" value="Pol_BBD"/>
    <property type="match status" value="1"/>
</dbReference>
<dbReference type="InterPro" id="IPR025724">
    <property type="entry name" value="GAG-pre-integrase_dom"/>
</dbReference>
<evidence type="ECO:0000313" key="5">
    <source>
        <dbReference type="Proteomes" id="UP001188597"/>
    </source>
</evidence>